<evidence type="ECO:0000313" key="3">
    <source>
        <dbReference type="Proteomes" id="UP000199501"/>
    </source>
</evidence>
<dbReference type="InterPro" id="IPR003812">
    <property type="entry name" value="Fido"/>
</dbReference>
<dbReference type="PROSITE" id="PS51459">
    <property type="entry name" value="FIDO"/>
    <property type="match status" value="1"/>
</dbReference>
<proteinExistence type="predicted"/>
<sequence length="399" mass="43391">MNHSRPAMPGLWTPVAESDRIPVELRREGAFTPYPLRTNVVLSPRSVRVLADAQEKLGRLDEAALRLSHSTTLVRLTQVREAHRSAAVDGVPSALREVLASQLPGVRRRSDLEPGIDRYLRASDVAFTALRQGVPIDVALLQTVAAAFAGEGHAPERVWRTEHTAIGAASVGEVLVATPPGAAARAGLEQLVTWAAEDDYLQIVGRMALALYQLEVLRPFGFGNGHIARLFIAMQLARAGLVRDHLLPISEVIDSRSAEYWSHIRRIADTGDIEPWLVFIGEAIITVCEAEVRLIKTLEDLRKHLVQTLPKRCTGVIRDVTAGLIDSPVTNPGAIADRYGISISKAHDITNRLMTAKVITPLDDKTYGRAFVCEAVLRHLTPGEALAPDSDAAITSGAR</sequence>
<reference evidence="3" key="1">
    <citation type="submission" date="2016-10" db="EMBL/GenBank/DDBJ databases">
        <authorList>
            <person name="Varghese N."/>
            <person name="Submissions S."/>
        </authorList>
    </citation>
    <scope>NUCLEOTIDE SEQUENCE [LARGE SCALE GENOMIC DNA]</scope>
    <source>
        <strain evidence="3">IBRC-M 10403</strain>
    </source>
</reference>
<keyword evidence="3" id="KW-1185">Reference proteome</keyword>
<evidence type="ECO:0000313" key="2">
    <source>
        <dbReference type="EMBL" id="SDD97225.1"/>
    </source>
</evidence>
<dbReference type="Gene3D" id="1.10.3290.10">
    <property type="entry name" value="Fido-like domain"/>
    <property type="match status" value="1"/>
</dbReference>
<name>A0A1G6Z5S9_9PSEU</name>
<dbReference type="PANTHER" id="PTHR13504">
    <property type="entry name" value="FIDO DOMAIN-CONTAINING PROTEIN DDB_G0283145"/>
    <property type="match status" value="1"/>
</dbReference>
<dbReference type="RefSeq" id="WP_175483111.1">
    <property type="nucleotide sequence ID" value="NZ_FMZZ01000025.1"/>
</dbReference>
<protein>
    <submittedName>
        <fullName evidence="2">Fic family protein</fullName>
    </submittedName>
</protein>
<dbReference type="AlphaFoldDB" id="A0A1G6Z5S9"/>
<dbReference type="PANTHER" id="PTHR13504:SF38">
    <property type="entry name" value="FIDO DOMAIN-CONTAINING PROTEIN"/>
    <property type="match status" value="1"/>
</dbReference>
<dbReference type="EMBL" id="FMZZ01000025">
    <property type="protein sequence ID" value="SDD97225.1"/>
    <property type="molecule type" value="Genomic_DNA"/>
</dbReference>
<dbReference type="STRING" id="1271860.SAMN05216174_12540"/>
<gene>
    <name evidence="2" type="ORF">SAMN05216174_12540</name>
</gene>
<dbReference type="SUPFAM" id="SSF140931">
    <property type="entry name" value="Fic-like"/>
    <property type="match status" value="1"/>
</dbReference>
<accession>A0A1G6Z5S9</accession>
<evidence type="ECO:0000259" key="1">
    <source>
        <dbReference type="PROSITE" id="PS51459"/>
    </source>
</evidence>
<dbReference type="InterPro" id="IPR025758">
    <property type="entry name" value="Fic/DOC_N"/>
</dbReference>
<dbReference type="Pfam" id="PF02661">
    <property type="entry name" value="Fic"/>
    <property type="match status" value="1"/>
</dbReference>
<dbReference type="Proteomes" id="UP000199501">
    <property type="component" value="Unassembled WGS sequence"/>
</dbReference>
<dbReference type="InterPro" id="IPR036597">
    <property type="entry name" value="Fido-like_dom_sf"/>
</dbReference>
<feature type="domain" description="Fido" evidence="1">
    <location>
        <begin position="136"/>
        <end position="282"/>
    </location>
</feature>
<dbReference type="Pfam" id="PF13784">
    <property type="entry name" value="Fic_N"/>
    <property type="match status" value="1"/>
</dbReference>
<dbReference type="InterPro" id="IPR040198">
    <property type="entry name" value="Fido_containing"/>
</dbReference>
<organism evidence="2 3">
    <name type="scientific">Actinokineospora iranica</name>
    <dbReference type="NCBI Taxonomy" id="1271860"/>
    <lineage>
        <taxon>Bacteria</taxon>
        <taxon>Bacillati</taxon>
        <taxon>Actinomycetota</taxon>
        <taxon>Actinomycetes</taxon>
        <taxon>Pseudonocardiales</taxon>
        <taxon>Pseudonocardiaceae</taxon>
        <taxon>Actinokineospora</taxon>
    </lineage>
</organism>